<dbReference type="InterPro" id="IPR028375">
    <property type="entry name" value="KA1/Ssp2_C"/>
</dbReference>
<keyword evidence="23" id="KW-1185">Reference proteome</keyword>
<reference evidence="22" key="1">
    <citation type="journal article" date="2023" name="Mol. Phylogenet. Evol.">
        <title>Genome-scale phylogeny and comparative genomics of the fungal order Sordariales.</title>
        <authorList>
            <person name="Hensen N."/>
            <person name="Bonometti L."/>
            <person name="Westerberg I."/>
            <person name="Brannstrom I.O."/>
            <person name="Guillou S."/>
            <person name="Cros-Aarteil S."/>
            <person name="Calhoun S."/>
            <person name="Haridas S."/>
            <person name="Kuo A."/>
            <person name="Mondo S."/>
            <person name="Pangilinan J."/>
            <person name="Riley R."/>
            <person name="LaButti K."/>
            <person name="Andreopoulos B."/>
            <person name="Lipzen A."/>
            <person name="Chen C."/>
            <person name="Yan M."/>
            <person name="Daum C."/>
            <person name="Ng V."/>
            <person name="Clum A."/>
            <person name="Steindorff A."/>
            <person name="Ohm R.A."/>
            <person name="Martin F."/>
            <person name="Silar P."/>
            <person name="Natvig D.O."/>
            <person name="Lalanne C."/>
            <person name="Gautier V."/>
            <person name="Ament-Velasquez S.L."/>
            <person name="Kruys A."/>
            <person name="Hutchinson M.I."/>
            <person name="Powell A.J."/>
            <person name="Barry K."/>
            <person name="Miller A.N."/>
            <person name="Grigoriev I.V."/>
            <person name="Debuchy R."/>
            <person name="Gladieux P."/>
            <person name="Hiltunen Thoren M."/>
            <person name="Johannesson H."/>
        </authorList>
    </citation>
    <scope>NUCLEOTIDE SEQUENCE</scope>
    <source>
        <strain evidence="22">CBS 560.94</strain>
    </source>
</reference>
<dbReference type="InterPro" id="IPR002794">
    <property type="entry name" value="DUF92_TMEM19"/>
</dbReference>
<keyword evidence="9 18" id="KW-0547">Nucleotide-binding</keyword>
<dbReference type="SUPFAM" id="SSF103243">
    <property type="entry name" value="KA1-like"/>
    <property type="match status" value="1"/>
</dbReference>
<dbReference type="EC" id="2.7.11.1" evidence="5"/>
<dbReference type="GO" id="GO:0005634">
    <property type="term" value="C:nucleus"/>
    <property type="evidence" value="ECO:0007669"/>
    <property type="project" value="UniProtKB-SubCell"/>
</dbReference>
<evidence type="ECO:0000256" key="1">
    <source>
        <dbReference type="ARBA" id="ARBA00004123"/>
    </source>
</evidence>
<evidence type="ECO:0000256" key="15">
    <source>
        <dbReference type="ARBA" id="ARBA00023277"/>
    </source>
</evidence>
<keyword evidence="8 20" id="KW-0812">Transmembrane</keyword>
<feature type="region of interest" description="Disordered" evidence="19">
    <location>
        <begin position="895"/>
        <end position="963"/>
    </location>
</feature>
<dbReference type="FunFam" id="1.10.510.10:FF:000544">
    <property type="entry name" value="Non-specific serine/threonine protein kinase"/>
    <property type="match status" value="1"/>
</dbReference>
<feature type="domain" description="Protein kinase" evidence="21">
    <location>
        <begin position="524"/>
        <end position="775"/>
    </location>
</feature>
<comment type="catalytic activity">
    <reaction evidence="17">
        <text>L-seryl-[protein] + ATP = O-phospho-L-seryl-[protein] + ADP + H(+)</text>
        <dbReference type="Rhea" id="RHEA:17989"/>
        <dbReference type="Rhea" id="RHEA-COMP:9863"/>
        <dbReference type="Rhea" id="RHEA-COMP:11604"/>
        <dbReference type="ChEBI" id="CHEBI:15378"/>
        <dbReference type="ChEBI" id="CHEBI:29999"/>
        <dbReference type="ChEBI" id="CHEBI:30616"/>
        <dbReference type="ChEBI" id="CHEBI:83421"/>
        <dbReference type="ChEBI" id="CHEBI:456216"/>
        <dbReference type="EC" id="2.7.11.1"/>
    </reaction>
</comment>
<keyword evidence="6" id="KW-0723">Serine/threonine-protein kinase</keyword>
<evidence type="ECO:0000256" key="19">
    <source>
        <dbReference type="SAM" id="MobiDB-lite"/>
    </source>
</evidence>
<evidence type="ECO:0000256" key="3">
    <source>
        <dbReference type="ARBA" id="ARBA00006234"/>
    </source>
</evidence>
<dbReference type="GO" id="GO:0016020">
    <property type="term" value="C:membrane"/>
    <property type="evidence" value="ECO:0007669"/>
    <property type="project" value="UniProtKB-SubCell"/>
</dbReference>
<dbReference type="CDD" id="cd14334">
    <property type="entry name" value="UBA_SNF1_fungi"/>
    <property type="match status" value="1"/>
</dbReference>
<dbReference type="Gene3D" id="1.10.8.10">
    <property type="entry name" value="DNA helicase RuvA subunit, C-terminal domain"/>
    <property type="match status" value="1"/>
</dbReference>
<dbReference type="InterPro" id="IPR013896">
    <property type="entry name" value="SNF1_UBA"/>
</dbReference>
<keyword evidence="7" id="KW-0808">Transferase</keyword>
<dbReference type="Proteomes" id="UP001278500">
    <property type="component" value="Unassembled WGS sequence"/>
</dbReference>
<feature type="compositionally biased region" description="Low complexity" evidence="19">
    <location>
        <begin position="311"/>
        <end position="323"/>
    </location>
</feature>
<dbReference type="GO" id="GO:0004674">
    <property type="term" value="F:protein serine/threonine kinase activity"/>
    <property type="evidence" value="ECO:0007669"/>
    <property type="project" value="UniProtKB-KW"/>
</dbReference>
<dbReference type="RefSeq" id="XP_062684061.1">
    <property type="nucleotide sequence ID" value="XM_062825440.1"/>
</dbReference>
<dbReference type="CDD" id="cd12122">
    <property type="entry name" value="AMPKA_C"/>
    <property type="match status" value="1"/>
</dbReference>
<keyword evidence="14" id="KW-0539">Nucleus</keyword>
<evidence type="ECO:0000256" key="11">
    <source>
        <dbReference type="ARBA" id="ARBA00022840"/>
    </source>
</evidence>
<evidence type="ECO:0000256" key="2">
    <source>
        <dbReference type="ARBA" id="ARBA00004141"/>
    </source>
</evidence>
<comment type="caution">
    <text evidence="22">The sequence shown here is derived from an EMBL/GenBank/DDBJ whole genome shotgun (WGS) entry which is preliminary data.</text>
</comment>
<dbReference type="InterPro" id="IPR017441">
    <property type="entry name" value="Protein_kinase_ATP_BS"/>
</dbReference>
<evidence type="ECO:0000256" key="17">
    <source>
        <dbReference type="ARBA" id="ARBA00048679"/>
    </source>
</evidence>
<dbReference type="SUPFAM" id="SSF56112">
    <property type="entry name" value="Protein kinase-like (PK-like)"/>
    <property type="match status" value="1"/>
</dbReference>
<name>A0AAE0JK69_9PEZI</name>
<feature type="region of interest" description="Disordered" evidence="19">
    <location>
        <begin position="402"/>
        <end position="446"/>
    </location>
</feature>
<dbReference type="Gene3D" id="3.30.310.80">
    <property type="entry name" value="Kinase associated domain 1, KA1"/>
    <property type="match status" value="1"/>
</dbReference>
<dbReference type="Pfam" id="PF01940">
    <property type="entry name" value="DUF92"/>
    <property type="match status" value="1"/>
</dbReference>
<dbReference type="Pfam" id="PF00069">
    <property type="entry name" value="Pkinase"/>
    <property type="match status" value="1"/>
</dbReference>
<keyword evidence="11 18" id="KW-0067">ATP-binding</keyword>
<evidence type="ECO:0000256" key="6">
    <source>
        <dbReference type="ARBA" id="ARBA00022527"/>
    </source>
</evidence>
<keyword evidence="12 20" id="KW-1133">Transmembrane helix</keyword>
<organism evidence="22 23">
    <name type="scientific">Neurospora tetraspora</name>
    <dbReference type="NCBI Taxonomy" id="94610"/>
    <lineage>
        <taxon>Eukaryota</taxon>
        <taxon>Fungi</taxon>
        <taxon>Dikarya</taxon>
        <taxon>Ascomycota</taxon>
        <taxon>Pezizomycotina</taxon>
        <taxon>Sordariomycetes</taxon>
        <taxon>Sordariomycetidae</taxon>
        <taxon>Sordariales</taxon>
        <taxon>Sordariaceae</taxon>
        <taxon>Neurospora</taxon>
    </lineage>
</organism>
<keyword evidence="10" id="KW-0418">Kinase</keyword>
<dbReference type="GO" id="GO:0005737">
    <property type="term" value="C:cytoplasm"/>
    <property type="evidence" value="ECO:0007669"/>
    <property type="project" value="TreeGrafter"/>
</dbReference>
<proteinExistence type="inferred from homology"/>
<dbReference type="InterPro" id="IPR011009">
    <property type="entry name" value="Kinase-like_dom_sf"/>
</dbReference>
<dbReference type="GO" id="GO:0035556">
    <property type="term" value="P:intracellular signal transduction"/>
    <property type="evidence" value="ECO:0007669"/>
    <property type="project" value="TreeGrafter"/>
</dbReference>
<keyword evidence="15" id="KW-0119">Carbohydrate metabolism</keyword>
<comment type="catalytic activity">
    <reaction evidence="16">
        <text>L-threonyl-[protein] + ATP = O-phospho-L-threonyl-[protein] + ADP + H(+)</text>
        <dbReference type="Rhea" id="RHEA:46608"/>
        <dbReference type="Rhea" id="RHEA-COMP:11060"/>
        <dbReference type="Rhea" id="RHEA-COMP:11605"/>
        <dbReference type="ChEBI" id="CHEBI:15378"/>
        <dbReference type="ChEBI" id="CHEBI:30013"/>
        <dbReference type="ChEBI" id="CHEBI:30616"/>
        <dbReference type="ChEBI" id="CHEBI:61977"/>
        <dbReference type="ChEBI" id="CHEBI:456216"/>
        <dbReference type="EC" id="2.7.11.1"/>
    </reaction>
</comment>
<dbReference type="PANTHER" id="PTHR24346:SF110">
    <property type="entry name" value="NON-SPECIFIC SERINE_THREONINE PROTEIN KINASE"/>
    <property type="match status" value="1"/>
</dbReference>
<dbReference type="PROSITE" id="PS50011">
    <property type="entry name" value="PROTEIN_KINASE_DOM"/>
    <property type="match status" value="1"/>
</dbReference>
<evidence type="ECO:0000313" key="23">
    <source>
        <dbReference type="Proteomes" id="UP001278500"/>
    </source>
</evidence>
<dbReference type="GeneID" id="87862594"/>
<evidence type="ECO:0000256" key="16">
    <source>
        <dbReference type="ARBA" id="ARBA00047899"/>
    </source>
</evidence>
<feature type="transmembrane region" description="Helical" evidence="20">
    <location>
        <begin position="183"/>
        <end position="206"/>
    </location>
</feature>
<comment type="similarity">
    <text evidence="3">Belongs to the protein kinase superfamily. CAMK Ser/Thr protein kinase family. SNF1 subfamily.</text>
</comment>
<evidence type="ECO:0000259" key="21">
    <source>
        <dbReference type="PROSITE" id="PS50011"/>
    </source>
</evidence>
<dbReference type="PANTHER" id="PTHR24346">
    <property type="entry name" value="MAP/MICROTUBULE AFFINITY-REGULATING KINASE"/>
    <property type="match status" value="1"/>
</dbReference>
<dbReference type="EMBL" id="JAUEPP010000002">
    <property type="protein sequence ID" value="KAK3350766.1"/>
    <property type="molecule type" value="Genomic_DNA"/>
</dbReference>
<feature type="region of interest" description="Disordered" evidence="19">
    <location>
        <begin position="311"/>
        <end position="342"/>
    </location>
</feature>
<feature type="compositionally biased region" description="Basic and acidic residues" evidence="19">
    <location>
        <begin position="326"/>
        <end position="342"/>
    </location>
</feature>
<dbReference type="Pfam" id="PF16579">
    <property type="entry name" value="AdenylateSensor"/>
    <property type="match status" value="2"/>
</dbReference>
<accession>A0AAE0JK69</accession>
<sequence>MRAEIAVPAIAALCYRAHSKKSLTPGGIFAAFLTAVAHAVHPWNLPFALLVVFFLAGTRVTHVKENVKAKLTVHSKGTSGGEGPRNHIQVFANSLTASIFSLLHAYQLHVRKQALIANPTSTGTGSLCFSWGGDLLVIGIIANYACVAADTFSSELGILSKGEPRLITSWNLRKVPRGTNGGVSLVGLGAGLLGSMIIVTASMLLLPLCTDETAMRLGGAAGWSLGQRRMLILGLTVWGFLGSVVDSILGGLFQASVKDVRTGKIVEGEGGVRVLVSNATNPNSVAGRTKAEIKASLLSGEGADAVEDVGAAGKASGKGAASGNKYDPRNKQRRSSFGDERPSRVVENGWDLLDNNDVNFLMAFGMSVGAMAVASWYWGVPLQSVLPPWWAWLGGPEALATAPSPVVGRSPKRSDPAVPPPSDDISSDKRTTFHPRSSAVALQAPPPAMAQAYDDEELSISLSPSQIRSRNKRSGDGASGFGPSTGNLHEYGQHGQQLHPNINAVMADAPLRDKMRTEQRIGAYNIVKTLGEGSFGKVKLAVHRSTGQQVALKIIARKKLISRDMQGRVEREIEYLQLLRHPHIIKLYTVIKTPTEIIMVLEFAGGELFDYIVQHGKMKEDEARRFFQQMLCAVEYCHRHKIVHRDLKPENLLLDENLNVKIADFGLSNIMTDGNFLKTSCGSPNYAAPEVIGGKLYAGPEVDVWSCGVILYVLLVGRLPFDDEHIPSLFAKIARGSYMVPTWMSPGAASLIKKMLVVNPVQRATIDEIRQDPWFLKDLPAYLHPPVEEFLNTGVDPNKAIKVSDIAPNAPPQEQEKLHNEVTEKISKTMGYGKRDVEEALEADEPSAIKDAYMIVRENKLMQSNRTSPRPYVSKIGILPSSLPTYHRVFMEREKAKAEGLEPPDAIPTIVEPANQPRSQAEQEETIRRLKPHSRSQLRLDEANKRPQGLTPVNPPKKNKPARWQFGIRSRNAPWEALVCIYKALNKLGAGWIVDEDYERAHRDDDDTDDYDGPTIGRRKSTSNMDPTKIYRLPADPWHIKIRWTTDKLKKHSIASGLSEAGENMHVTRDGGDSKYQVVAMRMEIQIYEMEHGVYLVDFKVDGYETPDGKLLEDKEVTSPFPFLDMAAKLIMQLADAD</sequence>
<evidence type="ECO:0000256" key="7">
    <source>
        <dbReference type="ARBA" id="ARBA00022679"/>
    </source>
</evidence>
<evidence type="ECO:0000256" key="13">
    <source>
        <dbReference type="ARBA" id="ARBA00023136"/>
    </source>
</evidence>
<gene>
    <name evidence="22" type="ORF">B0H65DRAFT_439755</name>
</gene>
<dbReference type="InterPro" id="IPR008271">
    <property type="entry name" value="Ser/Thr_kinase_AS"/>
</dbReference>
<evidence type="ECO:0000256" key="14">
    <source>
        <dbReference type="ARBA" id="ARBA00023242"/>
    </source>
</evidence>
<evidence type="ECO:0000256" key="18">
    <source>
        <dbReference type="PROSITE-ProRule" id="PRU10141"/>
    </source>
</evidence>
<protein>
    <recommendedName>
        <fullName evidence="5">non-specific serine/threonine protein kinase</fullName>
        <ecNumber evidence="5">2.7.11.1</ecNumber>
    </recommendedName>
</protein>
<evidence type="ECO:0000313" key="22">
    <source>
        <dbReference type="EMBL" id="KAK3350766.1"/>
    </source>
</evidence>
<feature type="transmembrane region" description="Helical" evidence="20">
    <location>
        <begin position="231"/>
        <end position="253"/>
    </location>
</feature>
<dbReference type="CDD" id="cd14079">
    <property type="entry name" value="STKc_AMPK_alpha"/>
    <property type="match status" value="1"/>
</dbReference>
<dbReference type="FunFam" id="1.10.8.10:FF:000069">
    <property type="entry name" value="Non-specific serine/threonine protein kinase"/>
    <property type="match status" value="1"/>
</dbReference>
<feature type="transmembrane region" description="Helical" evidence="20">
    <location>
        <begin position="358"/>
        <end position="378"/>
    </location>
</feature>
<dbReference type="PROSITE" id="PS00108">
    <property type="entry name" value="PROTEIN_KINASE_ST"/>
    <property type="match status" value="1"/>
</dbReference>
<evidence type="ECO:0000256" key="10">
    <source>
        <dbReference type="ARBA" id="ARBA00022777"/>
    </source>
</evidence>
<dbReference type="Pfam" id="PF08587">
    <property type="entry name" value="UBA_2"/>
    <property type="match status" value="1"/>
</dbReference>
<dbReference type="PROSITE" id="PS00107">
    <property type="entry name" value="PROTEIN_KINASE_ATP"/>
    <property type="match status" value="1"/>
</dbReference>
<dbReference type="InterPro" id="IPR032270">
    <property type="entry name" value="AMPK_C"/>
</dbReference>
<feature type="region of interest" description="Disordered" evidence="19">
    <location>
        <begin position="464"/>
        <end position="494"/>
    </location>
</feature>
<feature type="region of interest" description="Disordered" evidence="19">
    <location>
        <begin position="1002"/>
        <end position="1028"/>
    </location>
</feature>
<dbReference type="FunFam" id="3.30.200.20:FF:000236">
    <property type="entry name" value="Non-specific serine/threonine protein kinase"/>
    <property type="match status" value="1"/>
</dbReference>
<dbReference type="InterPro" id="IPR000719">
    <property type="entry name" value="Prot_kinase_dom"/>
</dbReference>
<dbReference type="Gene3D" id="1.10.510.10">
    <property type="entry name" value="Transferase(Phosphotransferase) domain 1"/>
    <property type="match status" value="1"/>
</dbReference>
<keyword evidence="13 20" id="KW-0472">Membrane</keyword>
<dbReference type="GO" id="GO:0005524">
    <property type="term" value="F:ATP binding"/>
    <property type="evidence" value="ECO:0007669"/>
    <property type="project" value="UniProtKB-UniRule"/>
</dbReference>
<feature type="binding site" evidence="18">
    <location>
        <position position="558"/>
    </location>
    <ligand>
        <name>ATP</name>
        <dbReference type="ChEBI" id="CHEBI:30616"/>
    </ligand>
</feature>
<dbReference type="Gene3D" id="3.30.200.20">
    <property type="entry name" value="Phosphorylase Kinase, domain 1"/>
    <property type="match status" value="1"/>
</dbReference>
<evidence type="ECO:0000256" key="9">
    <source>
        <dbReference type="ARBA" id="ARBA00022741"/>
    </source>
</evidence>
<dbReference type="SMART" id="SM00220">
    <property type="entry name" value="S_TKc"/>
    <property type="match status" value="1"/>
</dbReference>
<evidence type="ECO:0000256" key="12">
    <source>
        <dbReference type="ARBA" id="ARBA00022989"/>
    </source>
</evidence>
<reference evidence="22" key="2">
    <citation type="submission" date="2023-06" db="EMBL/GenBank/DDBJ databases">
        <authorList>
            <consortium name="Lawrence Berkeley National Laboratory"/>
            <person name="Haridas S."/>
            <person name="Hensen N."/>
            <person name="Bonometti L."/>
            <person name="Westerberg I."/>
            <person name="Brannstrom I.O."/>
            <person name="Guillou S."/>
            <person name="Cros-Aarteil S."/>
            <person name="Calhoun S."/>
            <person name="Kuo A."/>
            <person name="Mondo S."/>
            <person name="Pangilinan J."/>
            <person name="Riley R."/>
            <person name="Labutti K."/>
            <person name="Andreopoulos B."/>
            <person name="Lipzen A."/>
            <person name="Chen C."/>
            <person name="Yanf M."/>
            <person name="Daum C."/>
            <person name="Ng V."/>
            <person name="Clum A."/>
            <person name="Steindorff A."/>
            <person name="Ohm R."/>
            <person name="Martin F."/>
            <person name="Silar P."/>
            <person name="Natvig D."/>
            <person name="Lalanne C."/>
            <person name="Gautier V."/>
            <person name="Ament-Velasquez S.L."/>
            <person name="Kruys A."/>
            <person name="Hutchinson M.I."/>
            <person name="Powell A.J."/>
            <person name="Barry K."/>
            <person name="Miller A.N."/>
            <person name="Grigoriev I.V."/>
            <person name="Debuchy R."/>
            <person name="Gladieux P."/>
            <person name="Thoren M.H."/>
            <person name="Johannesson H."/>
        </authorList>
    </citation>
    <scope>NUCLEOTIDE SEQUENCE</scope>
    <source>
        <strain evidence="22">CBS 560.94</strain>
    </source>
</reference>
<evidence type="ECO:0000256" key="4">
    <source>
        <dbReference type="ARBA" id="ARBA00009012"/>
    </source>
</evidence>
<comment type="similarity">
    <text evidence="4">Belongs to the TMEM19 family.</text>
</comment>
<dbReference type="AlphaFoldDB" id="A0AAE0JK69"/>
<evidence type="ECO:0000256" key="20">
    <source>
        <dbReference type="SAM" id="Phobius"/>
    </source>
</evidence>
<evidence type="ECO:0000256" key="5">
    <source>
        <dbReference type="ARBA" id="ARBA00012513"/>
    </source>
</evidence>
<evidence type="ECO:0000256" key="8">
    <source>
        <dbReference type="ARBA" id="ARBA00022692"/>
    </source>
</evidence>
<comment type="subcellular location">
    <subcellularLocation>
        <location evidence="2">Membrane</location>
        <topology evidence="2">Multi-pass membrane protein</topology>
    </subcellularLocation>
    <subcellularLocation>
        <location evidence="1">Nucleus</location>
    </subcellularLocation>
</comment>
<feature type="transmembrane region" description="Helical" evidence="20">
    <location>
        <begin position="43"/>
        <end position="61"/>
    </location>
</feature>